<organism evidence="1 2">
    <name type="scientific">Larkinella arboricola</name>
    <dbReference type="NCBI Taxonomy" id="643671"/>
    <lineage>
        <taxon>Bacteria</taxon>
        <taxon>Pseudomonadati</taxon>
        <taxon>Bacteroidota</taxon>
        <taxon>Cytophagia</taxon>
        <taxon>Cytophagales</taxon>
        <taxon>Spirosomataceae</taxon>
        <taxon>Larkinella</taxon>
    </lineage>
</organism>
<protein>
    <submittedName>
        <fullName evidence="1">Uncharacterized protein</fullName>
    </submittedName>
</protein>
<dbReference type="RefSeq" id="WP_111630745.1">
    <property type="nucleotide sequence ID" value="NZ_QLMC01000006.1"/>
</dbReference>
<dbReference type="EMBL" id="QLMC01000006">
    <property type="protein sequence ID" value="RAJ93222.1"/>
    <property type="molecule type" value="Genomic_DNA"/>
</dbReference>
<reference evidence="1 2" key="1">
    <citation type="submission" date="2018-06" db="EMBL/GenBank/DDBJ databases">
        <title>Genomic Encyclopedia of Archaeal and Bacterial Type Strains, Phase II (KMG-II): from individual species to whole genera.</title>
        <authorList>
            <person name="Goeker M."/>
        </authorList>
    </citation>
    <scope>NUCLEOTIDE SEQUENCE [LARGE SCALE GENOMIC DNA]</scope>
    <source>
        <strain evidence="1 2">DSM 21851</strain>
    </source>
</reference>
<evidence type="ECO:0000313" key="2">
    <source>
        <dbReference type="Proteomes" id="UP000248790"/>
    </source>
</evidence>
<dbReference type="AlphaFoldDB" id="A0A327WQV0"/>
<gene>
    <name evidence="1" type="ORF">LX87_04734</name>
</gene>
<sequence length="167" mass="18811">MKVVRELYGDWDAVYCYGKDCLLIVGISRGPRILYYSKLNGSNLLYEDNTNFGLGNWRLYGGHRLTTAPESEESYIPDNEPCTVFTGQGFLKVEAPINKSQGIIKSIKIYFDDLYSGFLIEHRLFNKNITIWEGALWAITCVPAVGTIYSTVDAGDEVHLNSEPVKD</sequence>
<dbReference type="OrthoDB" id="5914937at2"/>
<keyword evidence="2" id="KW-1185">Reference proteome</keyword>
<name>A0A327WQV0_LARAB</name>
<evidence type="ECO:0000313" key="1">
    <source>
        <dbReference type="EMBL" id="RAJ93222.1"/>
    </source>
</evidence>
<accession>A0A327WQV0</accession>
<proteinExistence type="predicted"/>
<comment type="caution">
    <text evidence="1">The sequence shown here is derived from an EMBL/GenBank/DDBJ whole genome shotgun (WGS) entry which is preliminary data.</text>
</comment>
<dbReference type="Proteomes" id="UP000248790">
    <property type="component" value="Unassembled WGS sequence"/>
</dbReference>